<dbReference type="OrthoDB" id="2450120at2"/>
<evidence type="ECO:0000259" key="6">
    <source>
        <dbReference type="Pfam" id="PF00441"/>
    </source>
</evidence>
<organism evidence="8 9">
    <name type="scientific">Antricoccus suffuscus</name>
    <dbReference type="NCBI Taxonomy" id="1629062"/>
    <lineage>
        <taxon>Bacteria</taxon>
        <taxon>Bacillati</taxon>
        <taxon>Actinomycetota</taxon>
        <taxon>Actinomycetes</taxon>
        <taxon>Geodermatophilales</taxon>
        <taxon>Antricoccaceae</taxon>
        <taxon>Antricoccus</taxon>
    </lineage>
</organism>
<proteinExistence type="inferred from homology"/>
<feature type="domain" description="Acyl-CoA dehydrogenase/oxidase C-terminal" evidence="6">
    <location>
        <begin position="207"/>
        <end position="317"/>
    </location>
</feature>
<accession>A0A2T1A261</accession>
<dbReference type="SUPFAM" id="SSF47203">
    <property type="entry name" value="Acyl-CoA dehydrogenase C-terminal domain-like"/>
    <property type="match status" value="1"/>
</dbReference>
<evidence type="ECO:0000313" key="8">
    <source>
        <dbReference type="EMBL" id="PRZ42418.1"/>
    </source>
</evidence>
<feature type="domain" description="Acyl-CoA dehydrogenase/oxidase N-terminal" evidence="7">
    <location>
        <begin position="3"/>
        <end position="96"/>
    </location>
</feature>
<dbReference type="AlphaFoldDB" id="A0A2T1A261"/>
<dbReference type="InterPro" id="IPR013786">
    <property type="entry name" value="AcylCoA_DH/ox_N"/>
</dbReference>
<comment type="caution">
    <text evidence="8">The sequence shown here is derived from an EMBL/GenBank/DDBJ whole genome shotgun (WGS) entry which is preliminary data.</text>
</comment>
<dbReference type="InterPro" id="IPR036250">
    <property type="entry name" value="AcylCo_DH-like_C"/>
</dbReference>
<dbReference type="InterPro" id="IPR046373">
    <property type="entry name" value="Acyl-CoA_Oxase/DH_mid-dom_sf"/>
</dbReference>
<name>A0A2T1A261_9ACTN</name>
<reference evidence="8 9" key="1">
    <citation type="submission" date="2018-03" db="EMBL/GenBank/DDBJ databases">
        <title>Genomic Encyclopedia of Archaeal and Bacterial Type Strains, Phase II (KMG-II): from individual species to whole genera.</title>
        <authorList>
            <person name="Goeker M."/>
        </authorList>
    </citation>
    <scope>NUCLEOTIDE SEQUENCE [LARGE SCALE GENOMIC DNA]</scope>
    <source>
        <strain evidence="8 9">DSM 100065</strain>
    </source>
</reference>
<evidence type="ECO:0000256" key="4">
    <source>
        <dbReference type="ARBA" id="ARBA00022827"/>
    </source>
</evidence>
<dbReference type="GO" id="GO:0050660">
    <property type="term" value="F:flavin adenine dinucleotide binding"/>
    <property type="evidence" value="ECO:0007669"/>
    <property type="project" value="InterPro"/>
</dbReference>
<evidence type="ECO:0000256" key="2">
    <source>
        <dbReference type="ARBA" id="ARBA00009347"/>
    </source>
</evidence>
<dbReference type="Pfam" id="PF02771">
    <property type="entry name" value="Acyl-CoA_dh_N"/>
    <property type="match status" value="1"/>
</dbReference>
<dbReference type="GO" id="GO:0003995">
    <property type="term" value="F:acyl-CoA dehydrogenase activity"/>
    <property type="evidence" value="ECO:0007669"/>
    <property type="project" value="TreeGrafter"/>
</dbReference>
<dbReference type="PANTHER" id="PTHR43884">
    <property type="entry name" value="ACYL-COA DEHYDROGENASE"/>
    <property type="match status" value="1"/>
</dbReference>
<evidence type="ECO:0000256" key="5">
    <source>
        <dbReference type="ARBA" id="ARBA00023002"/>
    </source>
</evidence>
<dbReference type="InterPro" id="IPR009100">
    <property type="entry name" value="AcylCoA_DH/oxidase_NM_dom_sf"/>
</dbReference>
<keyword evidence="4" id="KW-0274">FAD</keyword>
<sequence>MNQDQSAIASALRAILADHSTQESVIAAEGPGFAEEAWKVLGEGGFASISIPESAGGSGGDLADACVVLHEVGRAAAAVPFAEHTLLAGWALAEAGRALPEGVSTMSTRSSESLSVTAADGGAVLDGVLTRVPWASNAAQIVVLADLDGAAQLIVVPTASVTIEPGRNVALESRDLVRFDKVSVPADAMVAAPASVTAEALELRAALSRAALISGALERVTEVTVRYTAEREQFGRPIARFQAVQRHLVRIAEQSVSAQMAVDAAATNAVTGLDFFDIASAKIVASEAAGIVSAASHQAHGAIGMTKEYELGQLTRRLWSWRDECGSEASWSRRLGAHLAEEGADALWPRITTGLAPERRNEKVAGR</sequence>
<dbReference type="EMBL" id="PVUE01000005">
    <property type="protein sequence ID" value="PRZ42418.1"/>
    <property type="molecule type" value="Genomic_DNA"/>
</dbReference>
<dbReference type="Proteomes" id="UP000237752">
    <property type="component" value="Unassembled WGS sequence"/>
</dbReference>
<dbReference type="InterPro" id="IPR037069">
    <property type="entry name" value="AcylCoA_DH/ox_N_sf"/>
</dbReference>
<dbReference type="Pfam" id="PF00441">
    <property type="entry name" value="Acyl-CoA_dh_1"/>
    <property type="match status" value="1"/>
</dbReference>
<dbReference type="Gene3D" id="2.40.110.10">
    <property type="entry name" value="Butyryl-CoA Dehydrogenase, subunit A, domain 2"/>
    <property type="match status" value="1"/>
</dbReference>
<protein>
    <submittedName>
        <fullName evidence="8">Acyl-CoA dehydrogenase</fullName>
    </submittedName>
</protein>
<evidence type="ECO:0000259" key="7">
    <source>
        <dbReference type="Pfam" id="PF02771"/>
    </source>
</evidence>
<dbReference type="RefSeq" id="WP_106348463.1">
    <property type="nucleotide sequence ID" value="NZ_PVUE01000005.1"/>
</dbReference>
<evidence type="ECO:0000256" key="1">
    <source>
        <dbReference type="ARBA" id="ARBA00001974"/>
    </source>
</evidence>
<evidence type="ECO:0000313" key="9">
    <source>
        <dbReference type="Proteomes" id="UP000237752"/>
    </source>
</evidence>
<keyword evidence="3" id="KW-0285">Flavoprotein</keyword>
<keyword evidence="9" id="KW-1185">Reference proteome</keyword>
<dbReference type="PANTHER" id="PTHR43884:SF20">
    <property type="entry name" value="ACYL-COA DEHYDROGENASE FADE28"/>
    <property type="match status" value="1"/>
</dbReference>
<dbReference type="InterPro" id="IPR009075">
    <property type="entry name" value="AcylCo_DH/oxidase_C"/>
</dbReference>
<evidence type="ECO:0000256" key="3">
    <source>
        <dbReference type="ARBA" id="ARBA00022630"/>
    </source>
</evidence>
<comment type="cofactor">
    <cofactor evidence="1">
        <name>FAD</name>
        <dbReference type="ChEBI" id="CHEBI:57692"/>
    </cofactor>
</comment>
<comment type="similarity">
    <text evidence="2">Belongs to the acyl-CoA dehydrogenase family.</text>
</comment>
<keyword evidence="5" id="KW-0560">Oxidoreductase</keyword>
<dbReference type="Gene3D" id="1.10.540.10">
    <property type="entry name" value="Acyl-CoA dehydrogenase/oxidase, N-terminal domain"/>
    <property type="match status" value="1"/>
</dbReference>
<dbReference type="SUPFAM" id="SSF56645">
    <property type="entry name" value="Acyl-CoA dehydrogenase NM domain-like"/>
    <property type="match status" value="1"/>
</dbReference>
<dbReference type="Gene3D" id="1.20.140.10">
    <property type="entry name" value="Butyryl-CoA Dehydrogenase, subunit A, domain 3"/>
    <property type="match status" value="1"/>
</dbReference>
<gene>
    <name evidence="8" type="ORF">CLV47_10536</name>
</gene>